<dbReference type="RefSeq" id="WP_354011158.1">
    <property type="nucleotide sequence ID" value="NZ_JBEWTA010000001.1"/>
</dbReference>
<proteinExistence type="predicted"/>
<protein>
    <submittedName>
        <fullName evidence="1">Coiled-coil protein SlyX</fullName>
    </submittedName>
</protein>
<organism evidence="1 2">
    <name type="scientific">Endozoicomonas lisbonensis</name>
    <dbReference type="NCBI Taxonomy" id="3120522"/>
    <lineage>
        <taxon>Bacteria</taxon>
        <taxon>Pseudomonadati</taxon>
        <taxon>Pseudomonadota</taxon>
        <taxon>Gammaproteobacteria</taxon>
        <taxon>Oceanospirillales</taxon>
        <taxon>Endozoicomonadaceae</taxon>
        <taxon>Endozoicomonas</taxon>
    </lineage>
</organism>
<comment type="caution">
    <text evidence="1">The sequence shown here is derived from an EMBL/GenBank/DDBJ whole genome shotgun (WGS) entry which is preliminary data.</text>
</comment>
<keyword evidence="2" id="KW-1185">Reference proteome</keyword>
<dbReference type="Gene3D" id="3.90.20.10">
    <property type="match status" value="1"/>
</dbReference>
<dbReference type="EMBL" id="JBEWTB010000002">
    <property type="protein sequence ID" value="MET4756878.1"/>
    <property type="molecule type" value="Genomic_DNA"/>
</dbReference>
<evidence type="ECO:0000313" key="2">
    <source>
        <dbReference type="Proteomes" id="UP001549366"/>
    </source>
</evidence>
<accession>A0ABV2SGI9</accession>
<evidence type="ECO:0000313" key="1">
    <source>
        <dbReference type="EMBL" id="MET4756878.1"/>
    </source>
</evidence>
<dbReference type="Proteomes" id="UP001549366">
    <property type="component" value="Unassembled WGS sequence"/>
</dbReference>
<reference evidence="1 2" key="1">
    <citation type="submission" date="2024-06" db="EMBL/GenBank/DDBJ databases">
        <title>Genomic Encyclopedia of Type Strains, Phase V (KMG-V): Genome sequencing to study the core and pangenomes of soil and plant-associated prokaryotes.</title>
        <authorList>
            <person name="Whitman W."/>
        </authorList>
    </citation>
    <scope>NUCLEOTIDE SEQUENCE [LARGE SCALE GENOMIC DNA]</scope>
    <source>
        <strain evidence="1 2">NE40</strain>
    </source>
</reference>
<sequence length="105" mass="12561">MGLEQRVEALEIQQAQWDVVIHGTHDVVCLILKEQRQVDRKLCDIERRLAEHDERFDKIDAKFEKIDDRFDKLEKRFDDRIDKLERLIVSSLLEKTEGVEKKDLT</sequence>
<name>A0ABV2SGI9_9GAMM</name>
<gene>
    <name evidence="1" type="ORF">V5J35_002070</name>
</gene>